<dbReference type="InterPro" id="IPR045028">
    <property type="entry name" value="DinG/Rad3-like"/>
</dbReference>
<evidence type="ECO:0000259" key="11">
    <source>
        <dbReference type="PROSITE" id="PS51193"/>
    </source>
</evidence>
<evidence type="ECO:0000256" key="7">
    <source>
        <dbReference type="ARBA" id="ARBA00023014"/>
    </source>
</evidence>
<dbReference type="GO" id="GO:0016818">
    <property type="term" value="F:hydrolase activity, acting on acid anhydrides, in phosphorus-containing anhydrides"/>
    <property type="evidence" value="ECO:0007669"/>
    <property type="project" value="InterPro"/>
</dbReference>
<keyword evidence="4 12" id="KW-0347">Helicase</keyword>
<dbReference type="GO" id="GO:0006139">
    <property type="term" value="P:nucleobase-containing compound metabolic process"/>
    <property type="evidence" value="ECO:0007669"/>
    <property type="project" value="InterPro"/>
</dbReference>
<name>D5EJI2_CORAD</name>
<proteinExistence type="inferred from homology"/>
<dbReference type="Pfam" id="PF06733">
    <property type="entry name" value="DEAD_2"/>
    <property type="match status" value="1"/>
</dbReference>
<keyword evidence="8" id="KW-0238">DNA-binding</keyword>
<keyword evidence="13" id="KW-1185">Reference proteome</keyword>
<evidence type="ECO:0000256" key="1">
    <source>
        <dbReference type="ARBA" id="ARBA00022723"/>
    </source>
</evidence>
<dbReference type="HOGENOM" id="CLU_012117_2_1_0"/>
<dbReference type="AlphaFoldDB" id="D5EJI2"/>
<sequence length="691" mass="77112">MIGLIEHSGSPQSPGYLVSLVESVFKQGGSLQSKLGLSHRPEQAAMALSVASSLEGDSPLLFEAGTGVGKSLAYLIPGLIHSVTTKRPFIVSSHTITLQEQIRNKDLTICRTLFNEVPELKSYAAFKTALMVGRGNYCCTTRLSNALKDAKSAQTEFLPNEGKQDLIRLAKWSAESQNGVIQELSPAPLPDVWDIVNADSSTCSRKNCDPNTCFYQRARQQLLSANCVILNHSLLFSLINAGMPPKGDSRGILLPDDFVILDEAHRVPGIATDHFGIHISSYGVDRALKRLYNPRTKRGQIKKHAAHWDLQAIELAIDANREFFGLLGEVFLEKRSILRIHEPDFCDNILSGPLKAVTERLGAIIQKIDDERAQDELRDHRRRLLGYVDGISGFMRLAEEEHVHWIEKGGKKGQIITLRTAPLDVAPDLRAALFDRGTSAVLTSATLSDGTRIDNFQDKVGGESAETEVVYSPFNYNENCRIYIATDVPEPEPSKGRMDLDYLANSIAWCARRSEGGTLVLFTSHYDLRQVRERTEAFFRKIKRPLFCQGHEHARSELTRRFAESGNGILFGTDSFWTGVDVPGPALSQVIITRLPFDNPSHPVSEARNEYVRAQGGNPFADVVVPEALVRFRQGIGRLIRRHEDRGNIVILDSRIVTKPYGGRFIEALPTQHYHRFDRYNRDLVFSETTL</sequence>
<dbReference type="InterPro" id="IPR014013">
    <property type="entry name" value="Helic_SF1/SF2_ATP-bd_DinG/Rad3"/>
</dbReference>
<evidence type="ECO:0000256" key="3">
    <source>
        <dbReference type="ARBA" id="ARBA00022801"/>
    </source>
</evidence>
<protein>
    <submittedName>
        <fullName evidence="12">Helicase c2</fullName>
    </submittedName>
</protein>
<evidence type="ECO:0000256" key="10">
    <source>
        <dbReference type="ARBA" id="ARBA00038058"/>
    </source>
</evidence>
<dbReference type="Gene3D" id="3.40.50.300">
    <property type="entry name" value="P-loop containing nucleotide triphosphate hydrolases"/>
    <property type="match status" value="2"/>
</dbReference>
<dbReference type="OrthoDB" id="9803913at2"/>
<dbReference type="GO" id="GO:0051536">
    <property type="term" value="F:iron-sulfur cluster binding"/>
    <property type="evidence" value="ECO:0007669"/>
    <property type="project" value="UniProtKB-KW"/>
</dbReference>
<keyword evidence="1" id="KW-0479">Metal-binding</keyword>
<evidence type="ECO:0000256" key="9">
    <source>
        <dbReference type="ARBA" id="ARBA00023235"/>
    </source>
</evidence>
<dbReference type="GO" id="GO:0005524">
    <property type="term" value="F:ATP binding"/>
    <property type="evidence" value="ECO:0007669"/>
    <property type="project" value="UniProtKB-KW"/>
</dbReference>
<keyword evidence="6" id="KW-0408">Iron</keyword>
<evidence type="ECO:0000256" key="8">
    <source>
        <dbReference type="ARBA" id="ARBA00023125"/>
    </source>
</evidence>
<evidence type="ECO:0000256" key="2">
    <source>
        <dbReference type="ARBA" id="ARBA00022741"/>
    </source>
</evidence>
<evidence type="ECO:0000256" key="5">
    <source>
        <dbReference type="ARBA" id="ARBA00022840"/>
    </source>
</evidence>
<dbReference type="GO" id="GO:0046872">
    <property type="term" value="F:metal ion binding"/>
    <property type="evidence" value="ECO:0007669"/>
    <property type="project" value="UniProtKB-KW"/>
</dbReference>
<dbReference type="SMART" id="SM00491">
    <property type="entry name" value="HELICc2"/>
    <property type="match status" value="1"/>
</dbReference>
<dbReference type="InterPro" id="IPR027417">
    <property type="entry name" value="P-loop_NTPase"/>
</dbReference>
<dbReference type="RefSeq" id="WP_013043303.1">
    <property type="nucleotide sequence ID" value="NC_014008.1"/>
</dbReference>
<reference evidence="12 13" key="1">
    <citation type="journal article" date="2010" name="Stand. Genomic Sci.">
        <title>Complete genome sequence of Coraliomargarita akajimensis type strain (04OKA010-24).</title>
        <authorList>
            <person name="Mavromatis K."/>
            <person name="Abt B."/>
            <person name="Brambilla E."/>
            <person name="Lapidus A."/>
            <person name="Copeland A."/>
            <person name="Deshpande S."/>
            <person name="Nolan M."/>
            <person name="Lucas S."/>
            <person name="Tice H."/>
            <person name="Cheng J.F."/>
            <person name="Han C."/>
            <person name="Detter J.C."/>
            <person name="Woyke T."/>
            <person name="Goodwin L."/>
            <person name="Pitluck S."/>
            <person name="Held B."/>
            <person name="Brettin T."/>
            <person name="Tapia R."/>
            <person name="Ivanova N."/>
            <person name="Mikhailova N."/>
            <person name="Pati A."/>
            <person name="Liolios K."/>
            <person name="Chen A."/>
            <person name="Palaniappan K."/>
            <person name="Land M."/>
            <person name="Hauser L."/>
            <person name="Chang Y.J."/>
            <person name="Jeffries C.D."/>
            <person name="Rohde M."/>
            <person name="Goker M."/>
            <person name="Bristow J."/>
            <person name="Eisen J.A."/>
            <person name="Markowitz V."/>
            <person name="Hugenholtz P."/>
            <person name="Klenk H.P."/>
            <person name="Kyrpides N.C."/>
        </authorList>
    </citation>
    <scope>NUCLEOTIDE SEQUENCE [LARGE SCALE GENOMIC DNA]</scope>
    <source>
        <strain evidence="13">DSM 45221 / IAM 15411 / JCM 23193 / KCTC 12865</strain>
    </source>
</reference>
<organism evidence="12 13">
    <name type="scientific">Coraliomargarita akajimensis (strain DSM 45221 / IAM 15411 / JCM 23193 / KCTC 12865 / 04OKA010-24)</name>
    <dbReference type="NCBI Taxonomy" id="583355"/>
    <lineage>
        <taxon>Bacteria</taxon>
        <taxon>Pseudomonadati</taxon>
        <taxon>Verrucomicrobiota</taxon>
        <taxon>Opitutia</taxon>
        <taxon>Puniceicoccales</taxon>
        <taxon>Coraliomargaritaceae</taxon>
        <taxon>Coraliomargarita</taxon>
    </lineage>
</organism>
<keyword evidence="3" id="KW-0378">Hydrolase</keyword>
<dbReference type="SUPFAM" id="SSF52540">
    <property type="entry name" value="P-loop containing nucleoside triphosphate hydrolases"/>
    <property type="match status" value="1"/>
</dbReference>
<evidence type="ECO:0000256" key="6">
    <source>
        <dbReference type="ARBA" id="ARBA00023004"/>
    </source>
</evidence>
<dbReference type="PROSITE" id="PS51193">
    <property type="entry name" value="HELICASE_ATP_BIND_2"/>
    <property type="match status" value="1"/>
</dbReference>
<gene>
    <name evidence="12" type="ordered locus">Caka_1562</name>
</gene>
<keyword evidence="2" id="KW-0547">Nucleotide-binding</keyword>
<dbReference type="InterPro" id="IPR006555">
    <property type="entry name" value="ATP-dep_Helicase_C"/>
</dbReference>
<dbReference type="STRING" id="583355.Caka_1562"/>
<keyword evidence="5" id="KW-0067">ATP-binding</keyword>
<dbReference type="PANTHER" id="PTHR11472:SF34">
    <property type="entry name" value="REGULATOR OF TELOMERE ELONGATION HELICASE 1"/>
    <property type="match status" value="1"/>
</dbReference>
<keyword evidence="9" id="KW-0413">Isomerase</keyword>
<dbReference type="Proteomes" id="UP000000925">
    <property type="component" value="Chromosome"/>
</dbReference>
<comment type="similarity">
    <text evidence="10">Belongs to the helicase family. DinG subfamily.</text>
</comment>
<dbReference type="EMBL" id="CP001998">
    <property type="protein sequence ID" value="ADE54581.1"/>
    <property type="molecule type" value="Genomic_DNA"/>
</dbReference>
<dbReference type="GO" id="GO:0003678">
    <property type="term" value="F:DNA helicase activity"/>
    <property type="evidence" value="ECO:0007669"/>
    <property type="project" value="InterPro"/>
</dbReference>
<evidence type="ECO:0000313" key="13">
    <source>
        <dbReference type="Proteomes" id="UP000000925"/>
    </source>
</evidence>
<dbReference type="eggNOG" id="COG1199">
    <property type="taxonomic scope" value="Bacteria"/>
</dbReference>
<dbReference type="GO" id="GO:0003677">
    <property type="term" value="F:DNA binding"/>
    <property type="evidence" value="ECO:0007669"/>
    <property type="project" value="UniProtKB-KW"/>
</dbReference>
<keyword evidence="7" id="KW-0411">Iron-sulfur</keyword>
<feature type="domain" description="Helicase ATP-binding" evidence="11">
    <location>
        <begin position="29"/>
        <end position="313"/>
    </location>
</feature>
<dbReference type="PANTHER" id="PTHR11472">
    <property type="entry name" value="DNA REPAIR DEAD HELICASE RAD3/XP-D SUBFAMILY MEMBER"/>
    <property type="match status" value="1"/>
</dbReference>
<dbReference type="KEGG" id="caa:Caka_1562"/>
<evidence type="ECO:0000256" key="4">
    <source>
        <dbReference type="ARBA" id="ARBA00022806"/>
    </source>
</evidence>
<evidence type="ECO:0000313" key="12">
    <source>
        <dbReference type="EMBL" id="ADE54581.1"/>
    </source>
</evidence>
<dbReference type="Pfam" id="PF13307">
    <property type="entry name" value="Helicase_C_2"/>
    <property type="match status" value="1"/>
</dbReference>
<dbReference type="InterPro" id="IPR010614">
    <property type="entry name" value="RAD3-like_helicase_DEAD"/>
</dbReference>
<accession>D5EJI2</accession>